<protein>
    <submittedName>
        <fullName evidence="2">Uncharacterized protein</fullName>
    </submittedName>
</protein>
<organism evidence="2 3">
    <name type="scientific">Metabacillus mangrovi</name>
    <dbReference type="NCBI Taxonomy" id="1491830"/>
    <lineage>
        <taxon>Bacteria</taxon>
        <taxon>Bacillati</taxon>
        <taxon>Bacillota</taxon>
        <taxon>Bacilli</taxon>
        <taxon>Bacillales</taxon>
        <taxon>Bacillaceae</taxon>
        <taxon>Metabacillus</taxon>
    </lineage>
</organism>
<feature type="transmembrane region" description="Helical" evidence="1">
    <location>
        <begin position="75"/>
        <end position="97"/>
    </location>
</feature>
<comment type="caution">
    <text evidence="2">The sequence shown here is derived from an EMBL/GenBank/DDBJ whole genome shotgun (WGS) entry which is preliminary data.</text>
</comment>
<sequence length="108" mass="12268">MTTLPAWVFIIYYLFLLITLGTALFRLIRRNGKAYSAIAFLAALTIPVIALLNSIGRLEGMNEGQHFISSLQAGALWAVYVLTAFFYLLVWWGLVFWKRKTKQVAVPQ</sequence>
<keyword evidence="1" id="KW-1133">Transmembrane helix</keyword>
<evidence type="ECO:0000313" key="2">
    <source>
        <dbReference type="EMBL" id="MTH54211.1"/>
    </source>
</evidence>
<dbReference type="AlphaFoldDB" id="A0A7X2V5I1"/>
<keyword evidence="3" id="KW-1185">Reference proteome</keyword>
<evidence type="ECO:0000313" key="3">
    <source>
        <dbReference type="Proteomes" id="UP000434639"/>
    </source>
</evidence>
<feature type="transmembrane region" description="Helical" evidence="1">
    <location>
        <begin position="6"/>
        <end position="28"/>
    </location>
</feature>
<gene>
    <name evidence="2" type="ORF">GKZ89_12440</name>
</gene>
<dbReference type="RefSeq" id="WP_155112729.1">
    <property type="nucleotide sequence ID" value="NZ_WMIB01000012.1"/>
</dbReference>
<accession>A0A7X2V5I1</accession>
<evidence type="ECO:0000256" key="1">
    <source>
        <dbReference type="SAM" id="Phobius"/>
    </source>
</evidence>
<dbReference type="EMBL" id="WMIB01000012">
    <property type="protein sequence ID" value="MTH54211.1"/>
    <property type="molecule type" value="Genomic_DNA"/>
</dbReference>
<name>A0A7X2V5I1_9BACI</name>
<dbReference type="OrthoDB" id="2645556at2"/>
<keyword evidence="1" id="KW-0812">Transmembrane</keyword>
<dbReference type="Proteomes" id="UP000434639">
    <property type="component" value="Unassembled WGS sequence"/>
</dbReference>
<keyword evidence="1" id="KW-0472">Membrane</keyword>
<reference evidence="2 3" key="1">
    <citation type="journal article" date="2017" name="Int. J. Syst. Evol. Microbiol.">
        <title>Bacillus mangrovi sp. nov., isolated from a sediment sample from a mangrove forest.</title>
        <authorList>
            <person name="Gupta V."/>
            <person name="Singh P.K."/>
            <person name="Korpole S."/>
            <person name="Tanuku N.R.S."/>
            <person name="Pinnaka A.K."/>
        </authorList>
    </citation>
    <scope>NUCLEOTIDE SEQUENCE [LARGE SCALE GENOMIC DNA]</scope>
    <source>
        <strain evidence="2 3">KCTC 33872</strain>
    </source>
</reference>
<feature type="transmembrane region" description="Helical" evidence="1">
    <location>
        <begin position="35"/>
        <end position="55"/>
    </location>
</feature>
<proteinExistence type="predicted"/>